<name>A0A8X6UTB8_NEPPI</name>
<keyword evidence="4" id="KW-1185">Reference proteome</keyword>
<dbReference type="InterPro" id="IPR036638">
    <property type="entry name" value="HLH_DNA-bd_sf"/>
</dbReference>
<dbReference type="GO" id="GO:0007423">
    <property type="term" value="P:sensory organ development"/>
    <property type="evidence" value="ECO:0007669"/>
    <property type="project" value="TreeGrafter"/>
</dbReference>
<dbReference type="PROSITE" id="PS50888">
    <property type="entry name" value="BHLH"/>
    <property type="match status" value="1"/>
</dbReference>
<dbReference type="PANTHER" id="PTHR19290:SF167">
    <property type="entry name" value="PROTEIN DIMMED"/>
    <property type="match status" value="1"/>
</dbReference>
<feature type="compositionally biased region" description="Basic and acidic residues" evidence="1">
    <location>
        <begin position="174"/>
        <end position="185"/>
    </location>
</feature>
<evidence type="ECO:0000313" key="4">
    <source>
        <dbReference type="Proteomes" id="UP000887013"/>
    </source>
</evidence>
<protein>
    <recommendedName>
        <fullName evidence="2">BHLH domain-containing protein</fullName>
    </recommendedName>
</protein>
<dbReference type="InterPro" id="IPR011598">
    <property type="entry name" value="bHLH_dom"/>
</dbReference>
<gene>
    <name evidence="3" type="ORF">NPIL_440631</name>
</gene>
<evidence type="ECO:0000313" key="3">
    <source>
        <dbReference type="EMBL" id="GFU41064.1"/>
    </source>
</evidence>
<proteinExistence type="predicted"/>
<dbReference type="Pfam" id="PF00010">
    <property type="entry name" value="HLH"/>
    <property type="match status" value="1"/>
</dbReference>
<dbReference type="GO" id="GO:0005634">
    <property type="term" value="C:nucleus"/>
    <property type="evidence" value="ECO:0007669"/>
    <property type="project" value="TreeGrafter"/>
</dbReference>
<dbReference type="EMBL" id="BMAW01131842">
    <property type="protein sequence ID" value="GFU41064.1"/>
    <property type="molecule type" value="Genomic_DNA"/>
</dbReference>
<dbReference type="GO" id="GO:0061564">
    <property type="term" value="P:axon development"/>
    <property type="evidence" value="ECO:0007669"/>
    <property type="project" value="TreeGrafter"/>
</dbReference>
<dbReference type="GO" id="GO:0046983">
    <property type="term" value="F:protein dimerization activity"/>
    <property type="evidence" value="ECO:0007669"/>
    <property type="project" value="InterPro"/>
</dbReference>
<reference evidence="3" key="1">
    <citation type="submission" date="2020-08" db="EMBL/GenBank/DDBJ databases">
        <title>Multicomponent nature underlies the extraordinary mechanical properties of spider dragline silk.</title>
        <authorList>
            <person name="Kono N."/>
            <person name="Nakamura H."/>
            <person name="Mori M."/>
            <person name="Yoshida Y."/>
            <person name="Ohtoshi R."/>
            <person name="Malay A.D."/>
            <person name="Moran D.A.P."/>
            <person name="Tomita M."/>
            <person name="Numata K."/>
            <person name="Arakawa K."/>
        </authorList>
    </citation>
    <scope>NUCLEOTIDE SEQUENCE</scope>
</reference>
<dbReference type="Gene3D" id="4.10.280.10">
    <property type="entry name" value="Helix-loop-helix DNA-binding domain"/>
    <property type="match status" value="1"/>
</dbReference>
<dbReference type="GO" id="GO:0045944">
    <property type="term" value="P:positive regulation of transcription by RNA polymerase II"/>
    <property type="evidence" value="ECO:0007669"/>
    <property type="project" value="TreeGrafter"/>
</dbReference>
<dbReference type="SMART" id="SM00353">
    <property type="entry name" value="HLH"/>
    <property type="match status" value="1"/>
</dbReference>
<feature type="region of interest" description="Disordered" evidence="1">
    <location>
        <begin position="164"/>
        <end position="185"/>
    </location>
</feature>
<dbReference type="OrthoDB" id="5969565at2759"/>
<evidence type="ECO:0000256" key="1">
    <source>
        <dbReference type="SAM" id="MobiDB-lite"/>
    </source>
</evidence>
<accession>A0A8X6UTB8</accession>
<feature type="domain" description="BHLH" evidence="2">
    <location>
        <begin position="87"/>
        <end position="139"/>
    </location>
</feature>
<dbReference type="Proteomes" id="UP000887013">
    <property type="component" value="Unassembled WGS sequence"/>
</dbReference>
<evidence type="ECO:0000259" key="2">
    <source>
        <dbReference type="PROSITE" id="PS50888"/>
    </source>
</evidence>
<dbReference type="GO" id="GO:0000981">
    <property type="term" value="F:DNA-binding transcription factor activity, RNA polymerase II-specific"/>
    <property type="evidence" value="ECO:0007669"/>
    <property type="project" value="TreeGrafter"/>
</dbReference>
<sequence>MEMIYQPAFEFQPPEFSINLSDILPGPPTDSMKKEVSHIPQTTSTDLTTTNDSEEMLRKAMDSENSSSKRIAILPSKKRSSYREKKLKRLKCNERERARNHNLNDAFQSLRQVLPQIVKAKELSKIETVTLAKHYIMTLTNTIYGLNGLPTPYKFTQDCQKESCATDDTSAGNDKSRLKTESVCQ</sequence>
<comment type="caution">
    <text evidence="3">The sequence shown here is derived from an EMBL/GenBank/DDBJ whole genome shotgun (WGS) entry which is preliminary data.</text>
</comment>
<dbReference type="AlphaFoldDB" id="A0A8X6UTB8"/>
<organism evidence="3 4">
    <name type="scientific">Nephila pilipes</name>
    <name type="common">Giant wood spider</name>
    <name type="synonym">Nephila maculata</name>
    <dbReference type="NCBI Taxonomy" id="299642"/>
    <lineage>
        <taxon>Eukaryota</taxon>
        <taxon>Metazoa</taxon>
        <taxon>Ecdysozoa</taxon>
        <taxon>Arthropoda</taxon>
        <taxon>Chelicerata</taxon>
        <taxon>Arachnida</taxon>
        <taxon>Araneae</taxon>
        <taxon>Araneomorphae</taxon>
        <taxon>Entelegynae</taxon>
        <taxon>Araneoidea</taxon>
        <taxon>Nephilidae</taxon>
        <taxon>Nephila</taxon>
    </lineage>
</organism>
<dbReference type="GO" id="GO:0070888">
    <property type="term" value="F:E-box binding"/>
    <property type="evidence" value="ECO:0007669"/>
    <property type="project" value="TreeGrafter"/>
</dbReference>
<dbReference type="PANTHER" id="PTHR19290">
    <property type="entry name" value="BASIC HELIX-LOOP-HELIX PROTEIN NEUROGENIN-RELATED"/>
    <property type="match status" value="1"/>
</dbReference>
<dbReference type="SUPFAM" id="SSF47459">
    <property type="entry name" value="HLH, helix-loop-helix DNA-binding domain"/>
    <property type="match status" value="1"/>
</dbReference>
<dbReference type="InterPro" id="IPR050359">
    <property type="entry name" value="bHLH_transcription_factors"/>
</dbReference>